<evidence type="ECO:0000256" key="8">
    <source>
        <dbReference type="ARBA" id="ARBA00023212"/>
    </source>
</evidence>
<name>A0A8H5B4V2_9AGAR</name>
<gene>
    <name evidence="11" type="ORF">D9619_006714</name>
</gene>
<dbReference type="GO" id="GO:0036064">
    <property type="term" value="C:ciliary basal body"/>
    <property type="evidence" value="ECO:0007669"/>
    <property type="project" value="TreeGrafter"/>
</dbReference>
<evidence type="ECO:0000256" key="2">
    <source>
        <dbReference type="ARBA" id="ARBA00004300"/>
    </source>
</evidence>
<evidence type="ECO:0000256" key="4">
    <source>
        <dbReference type="ARBA" id="ARBA00022490"/>
    </source>
</evidence>
<feature type="region of interest" description="Disordered" evidence="10">
    <location>
        <begin position="554"/>
        <end position="635"/>
    </location>
</feature>
<evidence type="ECO:0000256" key="1">
    <source>
        <dbReference type="ARBA" id="ARBA00004282"/>
    </source>
</evidence>
<feature type="compositionally biased region" description="Low complexity" evidence="10">
    <location>
        <begin position="859"/>
        <end position="880"/>
    </location>
</feature>
<evidence type="ECO:0008006" key="13">
    <source>
        <dbReference type="Google" id="ProtNLM"/>
    </source>
</evidence>
<keyword evidence="7 9" id="KW-0175">Coiled coil</keyword>
<dbReference type="Pfam" id="PF11559">
    <property type="entry name" value="ADIP"/>
    <property type="match status" value="1"/>
</dbReference>
<keyword evidence="8" id="KW-0206">Cytoskeleton</keyword>
<dbReference type="GO" id="GO:0007155">
    <property type="term" value="P:cell adhesion"/>
    <property type="evidence" value="ECO:0007669"/>
    <property type="project" value="UniProtKB-KW"/>
</dbReference>
<dbReference type="PANTHER" id="PTHR46507">
    <property type="entry name" value="AFADIN- AND ALPHA-ACTININ-BINDING PROTEIN"/>
    <property type="match status" value="1"/>
</dbReference>
<reference evidence="11 12" key="1">
    <citation type="journal article" date="2020" name="ISME J.">
        <title>Uncovering the hidden diversity of litter-decomposition mechanisms in mushroom-forming fungi.</title>
        <authorList>
            <person name="Floudas D."/>
            <person name="Bentzer J."/>
            <person name="Ahren D."/>
            <person name="Johansson T."/>
            <person name="Persson P."/>
            <person name="Tunlid A."/>
        </authorList>
    </citation>
    <scope>NUCLEOTIDE SEQUENCE [LARGE SCALE GENOMIC DNA]</scope>
    <source>
        <strain evidence="11 12">CBS 101986</strain>
    </source>
</reference>
<feature type="region of interest" description="Disordered" evidence="10">
    <location>
        <begin position="780"/>
        <end position="911"/>
    </location>
</feature>
<feature type="coiled-coil region" evidence="9">
    <location>
        <begin position="328"/>
        <end position="355"/>
    </location>
</feature>
<feature type="compositionally biased region" description="Basic residues" evidence="10">
    <location>
        <begin position="497"/>
        <end position="506"/>
    </location>
</feature>
<evidence type="ECO:0000256" key="6">
    <source>
        <dbReference type="ARBA" id="ARBA00022949"/>
    </source>
</evidence>
<keyword evidence="4" id="KW-0963">Cytoplasm</keyword>
<protein>
    <recommendedName>
        <fullName evidence="13">Afadin and alpha-actinin-binding-domain-containing protein</fullName>
    </recommendedName>
</protein>
<feature type="region of interest" description="Disordered" evidence="10">
    <location>
        <begin position="446"/>
        <end position="509"/>
    </location>
</feature>
<comment type="similarity">
    <text evidence="3">Belongs to the ADIP family.</text>
</comment>
<evidence type="ECO:0000256" key="5">
    <source>
        <dbReference type="ARBA" id="ARBA00022889"/>
    </source>
</evidence>
<dbReference type="PANTHER" id="PTHR46507:SF4">
    <property type="entry name" value="SSX FAMILY MEMBER 2 INTERACTING PROTEIN"/>
    <property type="match status" value="1"/>
</dbReference>
<dbReference type="InterPro" id="IPR052300">
    <property type="entry name" value="Adhesion_Centrosome_assoc"/>
</dbReference>
<feature type="compositionally biased region" description="Basic and acidic residues" evidence="10">
    <location>
        <begin position="819"/>
        <end position="834"/>
    </location>
</feature>
<comment type="caution">
    <text evidence="11">The sequence shown here is derived from an EMBL/GenBank/DDBJ whole genome shotgun (WGS) entry which is preliminary data.</text>
</comment>
<comment type="subcellular location">
    <subcellularLocation>
        <location evidence="1">Cell junction</location>
    </subcellularLocation>
    <subcellularLocation>
        <location evidence="2">Cytoplasm</location>
        <location evidence="2">Cytoskeleton</location>
        <location evidence="2">Microtubule organizing center</location>
        <location evidence="2">Centrosome</location>
    </subcellularLocation>
</comment>
<keyword evidence="12" id="KW-1185">Reference proteome</keyword>
<keyword evidence="5" id="KW-0130">Cell adhesion</keyword>
<dbReference type="OrthoDB" id="312015at2759"/>
<evidence type="ECO:0000256" key="7">
    <source>
        <dbReference type="ARBA" id="ARBA00023054"/>
    </source>
</evidence>
<feature type="region of interest" description="Disordered" evidence="10">
    <location>
        <begin position="711"/>
        <end position="746"/>
    </location>
</feature>
<dbReference type="Proteomes" id="UP000567179">
    <property type="component" value="Unassembled WGS sequence"/>
</dbReference>
<keyword evidence="6" id="KW-0965">Cell junction</keyword>
<organism evidence="11 12">
    <name type="scientific">Psilocybe cf. subviscida</name>
    <dbReference type="NCBI Taxonomy" id="2480587"/>
    <lineage>
        <taxon>Eukaryota</taxon>
        <taxon>Fungi</taxon>
        <taxon>Dikarya</taxon>
        <taxon>Basidiomycota</taxon>
        <taxon>Agaricomycotina</taxon>
        <taxon>Agaricomycetes</taxon>
        <taxon>Agaricomycetidae</taxon>
        <taxon>Agaricales</taxon>
        <taxon>Agaricineae</taxon>
        <taxon>Strophariaceae</taxon>
        <taxon>Psilocybe</taxon>
    </lineage>
</organism>
<feature type="coiled-coil region" evidence="9">
    <location>
        <begin position="386"/>
        <end position="414"/>
    </location>
</feature>
<sequence length="911" mass="98545">MAHTPKKSVHWNMASPSLSVLDSPYFDMSDESSMDSMSSLDFINSQLVAHGFVDSPGLSLGGMEKDDSTRLVKCMLALLGQRVQDMTRTEDLTTKLRTLNYDKERLQSMNRTANEKCANAERETNMHKSRLATATKQLQAAESATKQANAELQRTRTMLQGVRSTHVAELKKKEKEVERIMEKWQKLADNQAKLGTTAGGIRCANVAAVEGNEMLGRGQGFLDIALEQADQARMHLDNENLGLRKAFIRVINEMQSVLRHAQSLPGTDLPEPTPYTMTTLFPLAPQDFAIDKATSLLAALREAILKLSTPVEATPTTEKDPQVSAADVERLQGVISELKEELAKSQKQSMAHLAESQEMFDKFSNDHRVASDRIGDISVELMNTPLQDLEKERIEALQNELDAERQRFTDAALRLGQDKASLEAERLKFMDEKRAWQVEKMLAEMPASPSVDPPISPQRPSKKVHPMSPHKSPHKALQYPKSPRRSPAKNVVGKTGSGRKAHRVSRRSLASPVNVVLSYETEVIPPVPIPAPSLPLPPLKLGLAPTRSLLPTSFVLPPPSPGASLPTRPALPSISEPKRSTTPESPEDTYTPPSSSDASPEFPVASSPPGSPPSINNYLQVPQAPETPAAAKRPFPVAKPFAQRMIHAYSPAKPSPLSRMLMISDSPLTPPMLGLGPPSSPSYGSLEPVAEAAEFEDDEDADDGELEYIANTHARQPHPTKEARMSATELGVDSPPETPETPLQEKKVASNVNVARGTIQPPLAQPNFQQRGRVFHPAETTAAKLTKKPAVPSAGVNRDKGKGKAADPPPRITRTSALGEKENAIGATARDRVFTSRSGKVSPIPPGGGQSKSSTAAGVKQQAAKSVASSTTTTRARVPVKPNPPVPAGGGPRRVPINSVDAPPIGKGWKG</sequence>
<evidence type="ECO:0000256" key="3">
    <source>
        <dbReference type="ARBA" id="ARBA00009291"/>
    </source>
</evidence>
<accession>A0A8H5B4V2</accession>
<evidence type="ECO:0000256" key="9">
    <source>
        <dbReference type="SAM" id="Coils"/>
    </source>
</evidence>
<evidence type="ECO:0000313" key="11">
    <source>
        <dbReference type="EMBL" id="KAF5316774.1"/>
    </source>
</evidence>
<dbReference type="InterPro" id="IPR021622">
    <property type="entry name" value="Afadin/alpha-actinin-bd"/>
</dbReference>
<proteinExistence type="inferred from homology"/>
<dbReference type="EMBL" id="JAACJJ010000042">
    <property type="protein sequence ID" value="KAF5316774.1"/>
    <property type="molecule type" value="Genomic_DNA"/>
</dbReference>
<evidence type="ECO:0000256" key="10">
    <source>
        <dbReference type="SAM" id="MobiDB-lite"/>
    </source>
</evidence>
<dbReference type="AlphaFoldDB" id="A0A8H5B4V2"/>
<feature type="coiled-coil region" evidence="9">
    <location>
        <begin position="103"/>
        <end position="190"/>
    </location>
</feature>
<evidence type="ECO:0000313" key="12">
    <source>
        <dbReference type="Proteomes" id="UP000567179"/>
    </source>
</evidence>
<dbReference type="GO" id="GO:0035735">
    <property type="term" value="P:intraciliary transport involved in cilium assembly"/>
    <property type="evidence" value="ECO:0007669"/>
    <property type="project" value="TreeGrafter"/>
</dbReference>